<protein>
    <submittedName>
        <fullName evidence="8">Major facilitator superfamily domain-containing protein 9</fullName>
    </submittedName>
</protein>
<feature type="transmembrane region" description="Helical" evidence="6">
    <location>
        <begin position="175"/>
        <end position="194"/>
    </location>
</feature>
<dbReference type="InterPro" id="IPR020846">
    <property type="entry name" value="MFS_dom"/>
</dbReference>
<dbReference type="InterPro" id="IPR036259">
    <property type="entry name" value="MFS_trans_sf"/>
</dbReference>
<feature type="transmembrane region" description="Helical" evidence="6">
    <location>
        <begin position="271"/>
        <end position="295"/>
    </location>
</feature>
<gene>
    <name evidence="8" type="ORF">HOLleu_31978</name>
</gene>
<comment type="caution">
    <text evidence="8">The sequence shown here is derived from an EMBL/GenBank/DDBJ whole genome shotgun (WGS) entry which is preliminary data.</text>
</comment>
<feature type="transmembrane region" description="Helical" evidence="6">
    <location>
        <begin position="23"/>
        <end position="43"/>
    </location>
</feature>
<evidence type="ECO:0000313" key="8">
    <source>
        <dbReference type="EMBL" id="KAJ8026982.1"/>
    </source>
</evidence>
<evidence type="ECO:0000256" key="1">
    <source>
        <dbReference type="ARBA" id="ARBA00004141"/>
    </source>
</evidence>
<dbReference type="Pfam" id="PF07690">
    <property type="entry name" value="MFS_1"/>
    <property type="match status" value="1"/>
</dbReference>
<feature type="transmembrane region" description="Helical" evidence="6">
    <location>
        <begin position="386"/>
        <end position="405"/>
    </location>
</feature>
<comment type="subcellular location">
    <subcellularLocation>
        <location evidence="1">Membrane</location>
        <topology evidence="1">Multi-pass membrane protein</topology>
    </subcellularLocation>
</comment>
<feature type="transmembrane region" description="Helical" evidence="6">
    <location>
        <begin position="147"/>
        <end position="166"/>
    </location>
</feature>
<dbReference type="PANTHER" id="PTHR23504">
    <property type="entry name" value="MAJOR FACILITATOR SUPERFAMILY DOMAIN-CONTAINING PROTEIN 10"/>
    <property type="match status" value="1"/>
</dbReference>
<evidence type="ECO:0000256" key="6">
    <source>
        <dbReference type="SAM" id="Phobius"/>
    </source>
</evidence>
<keyword evidence="4 6" id="KW-1133">Transmembrane helix</keyword>
<dbReference type="PROSITE" id="PS50850">
    <property type="entry name" value="MFS"/>
    <property type="match status" value="1"/>
</dbReference>
<dbReference type="Gene3D" id="1.20.1250.20">
    <property type="entry name" value="MFS general substrate transporter like domains"/>
    <property type="match status" value="1"/>
</dbReference>
<evidence type="ECO:0000256" key="3">
    <source>
        <dbReference type="ARBA" id="ARBA00022692"/>
    </source>
</evidence>
<evidence type="ECO:0000256" key="5">
    <source>
        <dbReference type="ARBA" id="ARBA00023136"/>
    </source>
</evidence>
<dbReference type="CDD" id="cd17390">
    <property type="entry name" value="MFS_MFSD9"/>
    <property type="match status" value="1"/>
</dbReference>
<reference evidence="8" key="1">
    <citation type="submission" date="2021-10" db="EMBL/GenBank/DDBJ databases">
        <title>Tropical sea cucumber genome reveals ecological adaptation and Cuvierian tubules defense mechanism.</title>
        <authorList>
            <person name="Chen T."/>
        </authorList>
    </citation>
    <scope>NUCLEOTIDE SEQUENCE</scope>
    <source>
        <strain evidence="8">Nanhai2018</strain>
        <tissue evidence="8">Muscle</tissue>
    </source>
</reference>
<dbReference type="InterPro" id="IPR011701">
    <property type="entry name" value="MFS"/>
</dbReference>
<dbReference type="AlphaFoldDB" id="A0A9Q0YTR8"/>
<evidence type="ECO:0000256" key="4">
    <source>
        <dbReference type="ARBA" id="ARBA00022989"/>
    </source>
</evidence>
<accession>A0A9Q0YTR8</accession>
<dbReference type="InterPro" id="IPR001958">
    <property type="entry name" value="Tet-R_TetA/multi-R_MdtG-like"/>
</dbReference>
<feature type="transmembrane region" description="Helical" evidence="6">
    <location>
        <begin position="238"/>
        <end position="259"/>
    </location>
</feature>
<sequence>MATDETENSLNLTEKKKLRLTNCLYIVGFLDLFGVSIIIPLLSRHATSLGASPSLVGLIGSVYGGLQFISGPIVGKLSDVLGRRKLLLFCLVLSAVGYAVRGIATNLIILVISRVISGLFKHSSSTAKAYLAEITPKNERPKVFGRFNAISSIGFIIGPVCGGYLADDISGIRRVAFITASLFLINAAVVYFFLEQIEPQGIPHTQSVMKFTADDFSFNPSNFIKSFSHLLKSGSDIFVIRFLLGASVIVLRSNYSLYLEKKFNASPQMTGWLISYGAIVSTTAGFFAGYVAKYYNNLPKLGFHSSLLLVFTLTLMTTSLGLPPFVVGITLLSLATSMIRICMTDLSIQRAGTEETGALLGLSQSTMAFARIISPFLSGVALEITTFGPGIISIFLATGGTFLVWSNIVDKNGTEQEVKKND</sequence>
<dbReference type="Proteomes" id="UP001152320">
    <property type="component" value="Chromosome 16"/>
</dbReference>
<keyword evidence="3 6" id="KW-0812">Transmembrane</keyword>
<feature type="domain" description="Major facilitator superfamily (MFS) profile" evidence="7">
    <location>
        <begin position="20"/>
        <end position="417"/>
    </location>
</feature>
<feature type="transmembrane region" description="Helical" evidence="6">
    <location>
        <begin position="307"/>
        <end position="335"/>
    </location>
</feature>
<organism evidence="8 9">
    <name type="scientific">Holothuria leucospilota</name>
    <name type="common">Black long sea cucumber</name>
    <name type="synonym">Mertensiothuria leucospilota</name>
    <dbReference type="NCBI Taxonomy" id="206669"/>
    <lineage>
        <taxon>Eukaryota</taxon>
        <taxon>Metazoa</taxon>
        <taxon>Echinodermata</taxon>
        <taxon>Eleutherozoa</taxon>
        <taxon>Echinozoa</taxon>
        <taxon>Holothuroidea</taxon>
        <taxon>Aspidochirotacea</taxon>
        <taxon>Aspidochirotida</taxon>
        <taxon>Holothuriidae</taxon>
        <taxon>Holothuria</taxon>
    </lineage>
</organism>
<dbReference type="PRINTS" id="PR01035">
    <property type="entry name" value="TCRTETA"/>
</dbReference>
<dbReference type="PANTHER" id="PTHR23504:SF14">
    <property type="entry name" value="MAJOR FACILITATOR SUPERFAMILY DOMAIN-CONTAINING PROTEIN 9"/>
    <property type="match status" value="1"/>
</dbReference>
<dbReference type="SUPFAM" id="SSF103473">
    <property type="entry name" value="MFS general substrate transporter"/>
    <property type="match status" value="1"/>
</dbReference>
<keyword evidence="2" id="KW-0813">Transport</keyword>
<feature type="transmembrane region" description="Helical" evidence="6">
    <location>
        <begin position="55"/>
        <end position="74"/>
    </location>
</feature>
<name>A0A9Q0YTR8_HOLLE</name>
<evidence type="ECO:0000259" key="7">
    <source>
        <dbReference type="PROSITE" id="PS50850"/>
    </source>
</evidence>
<dbReference type="GO" id="GO:0022857">
    <property type="term" value="F:transmembrane transporter activity"/>
    <property type="evidence" value="ECO:0007669"/>
    <property type="project" value="InterPro"/>
</dbReference>
<feature type="transmembrane region" description="Helical" evidence="6">
    <location>
        <begin position="86"/>
        <end position="112"/>
    </location>
</feature>
<evidence type="ECO:0000256" key="2">
    <source>
        <dbReference type="ARBA" id="ARBA00022448"/>
    </source>
</evidence>
<evidence type="ECO:0000313" key="9">
    <source>
        <dbReference type="Proteomes" id="UP001152320"/>
    </source>
</evidence>
<proteinExistence type="predicted"/>
<dbReference type="GO" id="GO:0016020">
    <property type="term" value="C:membrane"/>
    <property type="evidence" value="ECO:0007669"/>
    <property type="project" value="UniProtKB-SubCell"/>
</dbReference>
<keyword evidence="5 6" id="KW-0472">Membrane</keyword>
<dbReference type="EMBL" id="JAIZAY010000016">
    <property type="protein sequence ID" value="KAJ8026982.1"/>
    <property type="molecule type" value="Genomic_DNA"/>
</dbReference>
<dbReference type="OrthoDB" id="10262656at2759"/>
<keyword evidence="9" id="KW-1185">Reference proteome</keyword>